<dbReference type="Proteomes" id="UP001497382">
    <property type="component" value="Unassembled WGS sequence"/>
</dbReference>
<dbReference type="EMBL" id="CAXIEN010000212">
    <property type="protein sequence ID" value="CAL1287090.1"/>
    <property type="molecule type" value="Genomic_DNA"/>
</dbReference>
<reference evidence="1 2" key="1">
    <citation type="submission" date="2024-04" db="EMBL/GenBank/DDBJ databases">
        <authorList>
            <person name="Rising A."/>
            <person name="Reimegard J."/>
            <person name="Sonavane S."/>
            <person name="Akerstrom W."/>
            <person name="Nylinder S."/>
            <person name="Hedman E."/>
            <person name="Kallberg Y."/>
        </authorList>
    </citation>
    <scope>NUCLEOTIDE SEQUENCE [LARGE SCALE GENOMIC DNA]</scope>
</reference>
<dbReference type="PANTHER" id="PTHR31025">
    <property type="entry name" value="SI:CH211-196P9.1-RELATED"/>
    <property type="match status" value="1"/>
</dbReference>
<name>A0AAV2ATT4_9ARAC</name>
<proteinExistence type="predicted"/>
<sequence length="564" mass="64613">MVSEEFRHRARVRVSLRSLQEYRQAFKLYFGFTSKNMEELIRQGLPGVDEATIENVIEHLKDLGMIYTEDCQYVEEAYLTHLLKPIHVKKLLSFFKKFSSETIAQPNIVYNLEFEEKNNKVVTESPVPFFSSGAVPSIIDPLASTSTFDSSFGYVNEPNKNWADSFIIPWSSFPREVATECDNKKRLRKTVYSEMVRILAENISRINPSPGRNNLRIIAKKVVARYPETFEDRCGDSIIGGCSTLMKKIEHCLENRNRRKDFSDLFEIKPNDSKIKKTSRNSYACSNWQPNQLPDGESKASQLQHKNFLLKEHKKLVRDEETIKQLMITTYASQRYTINSKNSVKVIKEEWPTLFETDYFINHAALLLGRQSICDTICNNIISKGKIIYDFFKTMQNNSTVSKCLNVIESAKVQLESTIPEIFGGILLIPAFFGEEENALFQINMDPVSTTELEINQERLTPFISTSGGNIFTAQEFLILIDGSVALQTTDFKLAMALLVLSFFVFNIEYPEKAGLTMEFIQRIFADINPQRGSKMPQNGKSTVSKPVLKLVNLLRDFESHFNL</sequence>
<accession>A0AAV2ATT4</accession>
<dbReference type="PANTHER" id="PTHR31025:SF22">
    <property type="entry name" value="IP13529P"/>
    <property type="match status" value="1"/>
</dbReference>
<comment type="caution">
    <text evidence="1">The sequence shown here is derived from an EMBL/GenBank/DDBJ whole genome shotgun (WGS) entry which is preliminary data.</text>
</comment>
<protein>
    <submittedName>
        <fullName evidence="1">Uncharacterized protein</fullName>
    </submittedName>
</protein>
<keyword evidence="2" id="KW-1185">Reference proteome</keyword>
<evidence type="ECO:0000313" key="1">
    <source>
        <dbReference type="EMBL" id="CAL1287090.1"/>
    </source>
</evidence>
<gene>
    <name evidence="1" type="ORF">LARSCL_LOCUS14617</name>
</gene>
<evidence type="ECO:0000313" key="2">
    <source>
        <dbReference type="Proteomes" id="UP001497382"/>
    </source>
</evidence>
<organism evidence="1 2">
    <name type="scientific">Larinioides sclopetarius</name>
    <dbReference type="NCBI Taxonomy" id="280406"/>
    <lineage>
        <taxon>Eukaryota</taxon>
        <taxon>Metazoa</taxon>
        <taxon>Ecdysozoa</taxon>
        <taxon>Arthropoda</taxon>
        <taxon>Chelicerata</taxon>
        <taxon>Arachnida</taxon>
        <taxon>Araneae</taxon>
        <taxon>Araneomorphae</taxon>
        <taxon>Entelegynae</taxon>
        <taxon>Araneoidea</taxon>
        <taxon>Araneidae</taxon>
        <taxon>Larinioides</taxon>
    </lineage>
</organism>
<dbReference type="AlphaFoldDB" id="A0AAV2ATT4"/>